<evidence type="ECO:0000313" key="2">
    <source>
        <dbReference type="EMBL" id="PIZ48649.1"/>
    </source>
</evidence>
<organism evidence="2 3">
    <name type="scientific">Candidatus Woesebacteria bacterium CG_4_10_14_0_2_um_filter_39_14</name>
    <dbReference type="NCBI Taxonomy" id="1975054"/>
    <lineage>
        <taxon>Bacteria</taxon>
        <taxon>Candidatus Woeseibacteriota</taxon>
    </lineage>
</organism>
<reference evidence="3" key="1">
    <citation type="submission" date="2017-09" db="EMBL/GenBank/DDBJ databases">
        <title>Depth-based differentiation of microbial function through sediment-hosted aquifers and enrichment of novel symbionts in the deep terrestrial subsurface.</title>
        <authorList>
            <person name="Probst A.J."/>
            <person name="Ladd B."/>
            <person name="Jarett J.K."/>
            <person name="Geller-Mcgrath D.E."/>
            <person name="Sieber C.M.K."/>
            <person name="Emerson J.B."/>
            <person name="Anantharaman K."/>
            <person name="Thomas B.C."/>
            <person name="Malmstrom R."/>
            <person name="Stieglmeier M."/>
            <person name="Klingl A."/>
            <person name="Woyke T."/>
            <person name="Ryan C.M."/>
            <person name="Banfield J.F."/>
        </authorList>
    </citation>
    <scope>NUCLEOTIDE SEQUENCE [LARGE SCALE GENOMIC DNA]</scope>
</reference>
<sequence length="120" mass="13609">PKTKPTPSPTPTPSPKGGFYPNEPNLQDSAQQIQDALKYGQSLKELNQKYPWYSKLPIETKDYRIIYDFDKEMFRIRIKSAVVATEGVKSDIQSALSDLKKIGVSEPIKYYVLDVNGNQL</sequence>
<comment type="caution">
    <text evidence="2">The sequence shown here is derived from an EMBL/GenBank/DDBJ whole genome shotgun (WGS) entry which is preliminary data.</text>
</comment>
<dbReference type="Proteomes" id="UP000229753">
    <property type="component" value="Unassembled WGS sequence"/>
</dbReference>
<dbReference type="AlphaFoldDB" id="A0A2M7TMM9"/>
<feature type="region of interest" description="Disordered" evidence="1">
    <location>
        <begin position="1"/>
        <end position="26"/>
    </location>
</feature>
<name>A0A2M7TMM9_9BACT</name>
<gene>
    <name evidence="2" type="ORF">COY29_03305</name>
</gene>
<proteinExistence type="predicted"/>
<accession>A0A2M7TMM9</accession>
<dbReference type="EMBL" id="PFNO01000109">
    <property type="protein sequence ID" value="PIZ48649.1"/>
    <property type="molecule type" value="Genomic_DNA"/>
</dbReference>
<evidence type="ECO:0000256" key="1">
    <source>
        <dbReference type="SAM" id="MobiDB-lite"/>
    </source>
</evidence>
<feature type="compositionally biased region" description="Pro residues" evidence="1">
    <location>
        <begin position="1"/>
        <end position="14"/>
    </location>
</feature>
<evidence type="ECO:0000313" key="3">
    <source>
        <dbReference type="Proteomes" id="UP000229753"/>
    </source>
</evidence>
<protein>
    <submittedName>
        <fullName evidence="2">Uncharacterized protein</fullName>
    </submittedName>
</protein>
<feature type="non-terminal residue" evidence="2">
    <location>
        <position position="1"/>
    </location>
</feature>